<dbReference type="GO" id="GO:0106430">
    <property type="term" value="F:dihydroorotate dehydrogenase (quinone) activity"/>
    <property type="evidence" value="ECO:0007669"/>
    <property type="project" value="UniProtKB-EC"/>
</dbReference>
<dbReference type="CDD" id="cd04738">
    <property type="entry name" value="DHOD_2_like"/>
    <property type="match status" value="1"/>
</dbReference>
<dbReference type="AlphaFoldDB" id="A0A1Y2GKY8"/>
<comment type="catalytic activity">
    <reaction evidence="16 17">
        <text>(S)-dihydroorotate + a quinone = orotate + a quinol</text>
        <dbReference type="Rhea" id="RHEA:30187"/>
        <dbReference type="ChEBI" id="CHEBI:24646"/>
        <dbReference type="ChEBI" id="CHEBI:30839"/>
        <dbReference type="ChEBI" id="CHEBI:30864"/>
        <dbReference type="ChEBI" id="CHEBI:132124"/>
        <dbReference type="EC" id="1.3.5.2"/>
    </reaction>
</comment>
<keyword evidence="8 17" id="KW-0812">Transmembrane</keyword>
<dbReference type="InterPro" id="IPR005720">
    <property type="entry name" value="Dihydroorotate_DH_cat"/>
</dbReference>
<name>A0A1Y2GKY8_9FUNG</name>
<evidence type="ECO:0000256" key="10">
    <source>
        <dbReference type="ARBA" id="ARBA00022946"/>
    </source>
</evidence>
<evidence type="ECO:0000256" key="8">
    <source>
        <dbReference type="ARBA" id="ARBA00022692"/>
    </source>
</evidence>
<dbReference type="NCBIfam" id="NF003652">
    <property type="entry name" value="PRK05286.2-5"/>
    <property type="match status" value="1"/>
</dbReference>
<keyword evidence="14 17" id="KW-0496">Mitochondrion</keyword>
<dbReference type="PROSITE" id="PS00911">
    <property type="entry name" value="DHODEHASE_1"/>
    <property type="match status" value="1"/>
</dbReference>
<keyword evidence="20" id="KW-1185">Reference proteome</keyword>
<dbReference type="UniPathway" id="UPA00070">
    <property type="reaction ID" value="UER00946"/>
</dbReference>
<dbReference type="FunCoup" id="A0A1Y2GKY8">
    <property type="interactions" value="457"/>
</dbReference>
<comment type="subcellular location">
    <subcellularLocation>
        <location evidence="1 17">Mitochondrion inner membrane</location>
        <topology evidence="1 17">Single-pass membrane protein</topology>
    </subcellularLocation>
</comment>
<feature type="transmembrane region" description="Helical" evidence="17">
    <location>
        <begin position="12"/>
        <end position="31"/>
    </location>
</feature>
<keyword evidence="10" id="KW-0809">Transit peptide</keyword>
<dbReference type="SUPFAM" id="SSF51395">
    <property type="entry name" value="FMN-linked oxidoreductases"/>
    <property type="match status" value="1"/>
</dbReference>
<dbReference type="InterPro" id="IPR050074">
    <property type="entry name" value="DHO_dehydrogenase"/>
</dbReference>
<evidence type="ECO:0000256" key="12">
    <source>
        <dbReference type="ARBA" id="ARBA00022989"/>
    </source>
</evidence>
<dbReference type="NCBIfam" id="TIGR01036">
    <property type="entry name" value="pyrD_sub2"/>
    <property type="match status" value="1"/>
</dbReference>
<dbReference type="Pfam" id="PF01180">
    <property type="entry name" value="DHO_dh"/>
    <property type="match status" value="1"/>
</dbReference>
<dbReference type="InterPro" id="IPR005719">
    <property type="entry name" value="Dihydroorotate_DH_2"/>
</dbReference>
<keyword evidence="13 17" id="KW-0560">Oxidoreductase</keyword>
<dbReference type="PROSITE" id="PS00912">
    <property type="entry name" value="DHODEHASE_2"/>
    <property type="match status" value="1"/>
</dbReference>
<evidence type="ECO:0000256" key="7">
    <source>
        <dbReference type="ARBA" id="ARBA00022643"/>
    </source>
</evidence>
<protein>
    <recommendedName>
        <fullName evidence="5 17">Dihydroorotate dehydrogenase (quinone), mitochondrial</fullName>
        <shortName evidence="17">DHOdehase</shortName>
        <ecNumber evidence="4 17">1.3.5.2</ecNumber>
    </recommendedName>
</protein>
<keyword evidence="11" id="KW-0665">Pyrimidine biosynthesis</keyword>
<evidence type="ECO:0000313" key="19">
    <source>
        <dbReference type="EMBL" id="ORZ13933.1"/>
    </source>
</evidence>
<evidence type="ECO:0000256" key="17">
    <source>
        <dbReference type="RuleBase" id="RU361255"/>
    </source>
</evidence>
<keyword evidence="9 17" id="KW-0999">Mitochondrion inner membrane</keyword>
<accession>A0A1Y2GKY8</accession>
<evidence type="ECO:0000259" key="18">
    <source>
        <dbReference type="Pfam" id="PF01180"/>
    </source>
</evidence>
<dbReference type="Proteomes" id="UP000193648">
    <property type="component" value="Unassembled WGS sequence"/>
</dbReference>
<keyword evidence="7 17" id="KW-0288">FMN</keyword>
<evidence type="ECO:0000256" key="5">
    <source>
        <dbReference type="ARBA" id="ARBA00017599"/>
    </source>
</evidence>
<dbReference type="FunFam" id="3.20.20.70:FF:000066">
    <property type="entry name" value="Dihydroorotate dehydrogenase (quinone), mitochondrial"/>
    <property type="match status" value="1"/>
</dbReference>
<sequence length="390" mass="42726">MAIFLKPFATINFILGTSIIAVGVVGLSYGLDSRASIHKYVTIPLLHWTMDPETAHKFAIKTLKMGLSPWDTQQDDPSLEVKLWNKTFSNPVGMAAGFDKHAEAIDGLFDLGFGYVEIGSVTPEPQPGNPQPRMFRLPEDKCVINRYGFNSEGHKVVESRLRQRIKRFLLLAVNLGKNKTSTPDSVTDYVVGVERLGPYADVLVVNVSSPNTPGLRSLQRKGMLEGLLREVINARDRLQSSYKPPLLVKIAPDLSDEELEDVSEAALATNVDGIIISNTTISRPKTLISKENAKEIGGLSGPVVKPLALRALRQVYKHTEGKIPLVGCGGISTGEDALEYARAGASMVQLYSSMSYEGPGIVRAIKDDIVKRLNGRKWMDIVGEDVKKSK</sequence>
<dbReference type="STRING" id="64571.A0A1Y2GKY8"/>
<dbReference type="NCBIfam" id="NF003645">
    <property type="entry name" value="PRK05286.1-2"/>
    <property type="match status" value="1"/>
</dbReference>
<gene>
    <name evidence="19" type="ORF">BCR41DRAFT_381208</name>
</gene>
<evidence type="ECO:0000313" key="20">
    <source>
        <dbReference type="Proteomes" id="UP000193648"/>
    </source>
</evidence>
<evidence type="ECO:0000256" key="11">
    <source>
        <dbReference type="ARBA" id="ARBA00022975"/>
    </source>
</evidence>
<dbReference type="InterPro" id="IPR013785">
    <property type="entry name" value="Aldolase_TIM"/>
</dbReference>
<evidence type="ECO:0000256" key="3">
    <source>
        <dbReference type="ARBA" id="ARBA00005359"/>
    </source>
</evidence>
<comment type="cofactor">
    <cofactor evidence="17">
        <name>FMN</name>
        <dbReference type="ChEBI" id="CHEBI:58210"/>
    </cofactor>
    <text evidence="17">Binds 1 FMN per subunit.</text>
</comment>
<proteinExistence type="inferred from homology"/>
<keyword evidence="15 17" id="KW-0472">Membrane</keyword>
<evidence type="ECO:0000256" key="16">
    <source>
        <dbReference type="ARBA" id="ARBA00048639"/>
    </source>
</evidence>
<dbReference type="PANTHER" id="PTHR48109">
    <property type="entry name" value="DIHYDROOROTATE DEHYDROGENASE (QUINONE), MITOCHONDRIAL-RELATED"/>
    <property type="match status" value="1"/>
</dbReference>
<comment type="pathway">
    <text evidence="2 17">Pyrimidine metabolism; UMP biosynthesis via de novo pathway; orotate from (S)-dihydroorotate (quinone route): step 1/1.</text>
</comment>
<evidence type="ECO:0000256" key="9">
    <source>
        <dbReference type="ARBA" id="ARBA00022792"/>
    </source>
</evidence>
<dbReference type="GO" id="GO:0044205">
    <property type="term" value="P:'de novo' UMP biosynthetic process"/>
    <property type="evidence" value="ECO:0007669"/>
    <property type="project" value="UniProtKB-UniPathway"/>
</dbReference>
<dbReference type="EMBL" id="MCFF01000022">
    <property type="protein sequence ID" value="ORZ13933.1"/>
    <property type="molecule type" value="Genomic_DNA"/>
</dbReference>
<keyword evidence="12 17" id="KW-1133">Transmembrane helix</keyword>
<evidence type="ECO:0000256" key="6">
    <source>
        <dbReference type="ARBA" id="ARBA00022630"/>
    </source>
</evidence>
<dbReference type="GO" id="GO:0005743">
    <property type="term" value="C:mitochondrial inner membrane"/>
    <property type="evidence" value="ECO:0007669"/>
    <property type="project" value="UniProtKB-SubCell"/>
</dbReference>
<dbReference type="GeneID" id="33569139"/>
<dbReference type="OrthoDB" id="14784at2759"/>
<reference evidence="19 20" key="1">
    <citation type="submission" date="2016-07" db="EMBL/GenBank/DDBJ databases">
        <title>Pervasive Adenine N6-methylation of Active Genes in Fungi.</title>
        <authorList>
            <consortium name="DOE Joint Genome Institute"/>
            <person name="Mondo S.J."/>
            <person name="Dannebaum R.O."/>
            <person name="Kuo R.C."/>
            <person name="Labutti K."/>
            <person name="Haridas S."/>
            <person name="Kuo A."/>
            <person name="Salamov A."/>
            <person name="Ahrendt S.R."/>
            <person name="Lipzen A."/>
            <person name="Sullivan W."/>
            <person name="Andreopoulos W.B."/>
            <person name="Clum A."/>
            <person name="Lindquist E."/>
            <person name="Daum C."/>
            <person name="Ramamoorthy G.K."/>
            <person name="Gryganskyi A."/>
            <person name="Culley D."/>
            <person name="Magnuson J.K."/>
            <person name="James T.Y."/>
            <person name="O'Malley M.A."/>
            <person name="Stajich J.E."/>
            <person name="Spatafora J.W."/>
            <person name="Visel A."/>
            <person name="Grigoriev I.V."/>
        </authorList>
    </citation>
    <scope>NUCLEOTIDE SEQUENCE [LARGE SCALE GENOMIC DNA]</scope>
    <source>
        <strain evidence="19 20">NRRL 3116</strain>
    </source>
</reference>
<comment type="caution">
    <text evidence="19">The sequence shown here is derived from an EMBL/GenBank/DDBJ whole genome shotgun (WGS) entry which is preliminary data.</text>
</comment>
<evidence type="ECO:0000256" key="2">
    <source>
        <dbReference type="ARBA" id="ARBA00005161"/>
    </source>
</evidence>
<evidence type="ECO:0000256" key="15">
    <source>
        <dbReference type="ARBA" id="ARBA00023136"/>
    </source>
</evidence>
<evidence type="ECO:0000256" key="13">
    <source>
        <dbReference type="ARBA" id="ARBA00023002"/>
    </source>
</evidence>
<dbReference type="RefSeq" id="XP_021880717.1">
    <property type="nucleotide sequence ID" value="XM_022027296.1"/>
</dbReference>
<dbReference type="Gene3D" id="3.20.20.70">
    <property type="entry name" value="Aldolase class I"/>
    <property type="match status" value="1"/>
</dbReference>
<evidence type="ECO:0000256" key="4">
    <source>
        <dbReference type="ARBA" id="ARBA00012791"/>
    </source>
</evidence>
<keyword evidence="6 17" id="KW-0285">Flavoprotein</keyword>
<comment type="similarity">
    <text evidence="3 17">Belongs to the dihydroorotate dehydrogenase family. Type 2 subfamily.</text>
</comment>
<dbReference type="InterPro" id="IPR001295">
    <property type="entry name" value="Dihydroorotate_DH_CS"/>
</dbReference>
<dbReference type="GO" id="GO:0006207">
    <property type="term" value="P:'de novo' pyrimidine nucleobase biosynthetic process"/>
    <property type="evidence" value="ECO:0007669"/>
    <property type="project" value="InterPro"/>
</dbReference>
<evidence type="ECO:0000256" key="1">
    <source>
        <dbReference type="ARBA" id="ARBA00004434"/>
    </source>
</evidence>
<dbReference type="InParanoid" id="A0A1Y2GKY8"/>
<organism evidence="19 20">
    <name type="scientific">Lobosporangium transversale</name>
    <dbReference type="NCBI Taxonomy" id="64571"/>
    <lineage>
        <taxon>Eukaryota</taxon>
        <taxon>Fungi</taxon>
        <taxon>Fungi incertae sedis</taxon>
        <taxon>Mucoromycota</taxon>
        <taxon>Mortierellomycotina</taxon>
        <taxon>Mortierellomycetes</taxon>
        <taxon>Mortierellales</taxon>
        <taxon>Mortierellaceae</taxon>
        <taxon>Lobosporangium</taxon>
    </lineage>
</organism>
<evidence type="ECO:0000256" key="14">
    <source>
        <dbReference type="ARBA" id="ARBA00023128"/>
    </source>
</evidence>
<feature type="domain" description="Dihydroorotate dehydrogenase catalytic" evidence="18">
    <location>
        <begin position="79"/>
        <end position="373"/>
    </location>
</feature>
<dbReference type="PANTHER" id="PTHR48109:SF4">
    <property type="entry name" value="DIHYDROOROTATE DEHYDROGENASE (QUINONE), MITOCHONDRIAL"/>
    <property type="match status" value="1"/>
</dbReference>
<dbReference type="EC" id="1.3.5.2" evidence="4 17"/>